<reference evidence="1 2" key="1">
    <citation type="journal article" date="2014" name="Nat. Commun.">
        <title>Molecular traces of alternative social organization in a termite genome.</title>
        <authorList>
            <person name="Terrapon N."/>
            <person name="Li C."/>
            <person name="Robertson H.M."/>
            <person name="Ji L."/>
            <person name="Meng X."/>
            <person name="Booth W."/>
            <person name="Chen Z."/>
            <person name="Childers C.P."/>
            <person name="Glastad K.M."/>
            <person name="Gokhale K."/>
            <person name="Gowin J."/>
            <person name="Gronenberg W."/>
            <person name="Hermansen R.A."/>
            <person name="Hu H."/>
            <person name="Hunt B.G."/>
            <person name="Huylmans A.K."/>
            <person name="Khalil S.M."/>
            <person name="Mitchell R.D."/>
            <person name="Munoz-Torres M.C."/>
            <person name="Mustard J.A."/>
            <person name="Pan H."/>
            <person name="Reese J.T."/>
            <person name="Scharf M.E."/>
            <person name="Sun F."/>
            <person name="Vogel H."/>
            <person name="Xiao J."/>
            <person name="Yang W."/>
            <person name="Yang Z."/>
            <person name="Yang Z."/>
            <person name="Zhou J."/>
            <person name="Zhu J."/>
            <person name="Brent C.S."/>
            <person name="Elsik C.G."/>
            <person name="Goodisman M.A."/>
            <person name="Liberles D.A."/>
            <person name="Roe R.M."/>
            <person name="Vargo E.L."/>
            <person name="Vilcinskas A."/>
            <person name="Wang J."/>
            <person name="Bornberg-Bauer E."/>
            <person name="Korb J."/>
            <person name="Zhang G."/>
            <person name="Liebig J."/>
        </authorList>
    </citation>
    <scope>NUCLEOTIDE SEQUENCE [LARGE SCALE GENOMIC DNA]</scope>
    <source>
        <tissue evidence="1">Whole organism</tissue>
    </source>
</reference>
<accession>A0A067QXC3</accession>
<protein>
    <submittedName>
        <fullName evidence="1">Uncharacterized protein</fullName>
    </submittedName>
</protein>
<sequence>MEKKYSDFGYQKKGKIKMENDVDVQSEKDSISVVSDEVHIQSGTSIQKDETEIMNIKIEDFADTQEEEDRIAKLPLIKSEHKDSINLQEVVPDSYSETSFEASYDNNQVIDIKVEDDGGVKVEEDPVMITFPVIKAEHEVSCVSIVRYVASPFVCPYKQFRSAE</sequence>
<dbReference type="InParanoid" id="A0A067QXC3"/>
<organism evidence="1 2">
    <name type="scientific">Zootermopsis nevadensis</name>
    <name type="common">Dampwood termite</name>
    <dbReference type="NCBI Taxonomy" id="136037"/>
    <lineage>
        <taxon>Eukaryota</taxon>
        <taxon>Metazoa</taxon>
        <taxon>Ecdysozoa</taxon>
        <taxon>Arthropoda</taxon>
        <taxon>Hexapoda</taxon>
        <taxon>Insecta</taxon>
        <taxon>Pterygota</taxon>
        <taxon>Neoptera</taxon>
        <taxon>Polyneoptera</taxon>
        <taxon>Dictyoptera</taxon>
        <taxon>Blattodea</taxon>
        <taxon>Blattoidea</taxon>
        <taxon>Termitoidae</taxon>
        <taxon>Termopsidae</taxon>
        <taxon>Zootermopsis</taxon>
    </lineage>
</organism>
<dbReference type="AlphaFoldDB" id="A0A067QXC3"/>
<evidence type="ECO:0000313" key="1">
    <source>
        <dbReference type="EMBL" id="KDR09390.1"/>
    </source>
</evidence>
<proteinExistence type="predicted"/>
<evidence type="ECO:0000313" key="2">
    <source>
        <dbReference type="Proteomes" id="UP000027135"/>
    </source>
</evidence>
<keyword evidence="2" id="KW-1185">Reference proteome</keyword>
<name>A0A067QXC3_ZOONE</name>
<gene>
    <name evidence="1" type="ORF">L798_01010</name>
</gene>
<dbReference type="Proteomes" id="UP000027135">
    <property type="component" value="Unassembled WGS sequence"/>
</dbReference>
<dbReference type="EMBL" id="KK853246">
    <property type="protein sequence ID" value="KDR09390.1"/>
    <property type="molecule type" value="Genomic_DNA"/>
</dbReference>